<organism evidence="1 2">
    <name type="scientific">Pseudoalteromonas aliena SW19</name>
    <dbReference type="NCBI Taxonomy" id="1314866"/>
    <lineage>
        <taxon>Bacteria</taxon>
        <taxon>Pseudomonadati</taxon>
        <taxon>Pseudomonadota</taxon>
        <taxon>Gammaproteobacteria</taxon>
        <taxon>Alteromonadales</taxon>
        <taxon>Pseudoalteromonadaceae</taxon>
        <taxon>Pseudoalteromonas</taxon>
    </lineage>
</organism>
<protein>
    <submittedName>
        <fullName evidence="1">Uncharacterized protein</fullName>
    </submittedName>
</protein>
<name>A0ABR9DVF3_9GAMM</name>
<reference evidence="1 2" key="1">
    <citation type="submission" date="2015-06" db="EMBL/GenBank/DDBJ databases">
        <title>Genome sequence of Pseudoalteromonas aliena.</title>
        <authorList>
            <person name="Xie B.-B."/>
            <person name="Rong J.-C."/>
            <person name="Qin Q.-L."/>
            <person name="Zhang Y.-Z."/>
        </authorList>
    </citation>
    <scope>NUCLEOTIDE SEQUENCE [LARGE SCALE GENOMIC DNA]</scope>
    <source>
        <strain evidence="1 2">SW19</strain>
    </source>
</reference>
<sequence>MFLQGRKSEQFTNSAKIVSLHIVKIPAKNNWLGFDFI</sequence>
<proteinExistence type="predicted"/>
<comment type="caution">
    <text evidence="1">The sequence shown here is derived from an EMBL/GenBank/DDBJ whole genome shotgun (WGS) entry which is preliminary data.</text>
</comment>
<dbReference type="EMBL" id="AQGU01000022">
    <property type="protein sequence ID" value="MBE0358338.1"/>
    <property type="molecule type" value="Genomic_DNA"/>
</dbReference>
<keyword evidence="2" id="KW-1185">Reference proteome</keyword>
<accession>A0ABR9DVF3</accession>
<gene>
    <name evidence="1" type="ORF">PALI_a1595</name>
</gene>
<evidence type="ECO:0000313" key="1">
    <source>
        <dbReference type="EMBL" id="MBE0358338.1"/>
    </source>
</evidence>
<evidence type="ECO:0000313" key="2">
    <source>
        <dbReference type="Proteomes" id="UP000648482"/>
    </source>
</evidence>
<dbReference type="Proteomes" id="UP000648482">
    <property type="component" value="Unassembled WGS sequence"/>
</dbReference>